<evidence type="ECO:0000313" key="4">
    <source>
        <dbReference type="EMBL" id="CAD9228251.1"/>
    </source>
</evidence>
<dbReference type="GO" id="GO:2001070">
    <property type="term" value="F:starch binding"/>
    <property type="evidence" value="ECO:0007669"/>
    <property type="project" value="InterPro"/>
</dbReference>
<protein>
    <recommendedName>
        <fullName evidence="3">Carbohydrate binding module family 25 domain-containing protein</fullName>
    </recommendedName>
</protein>
<dbReference type="Gene3D" id="2.60.40.10">
    <property type="entry name" value="Immunoglobulins"/>
    <property type="match status" value="1"/>
</dbReference>
<dbReference type="EMBL" id="HBGG01042496">
    <property type="protein sequence ID" value="CAD9228251.1"/>
    <property type="molecule type" value="Transcribed_RNA"/>
</dbReference>
<name>A0A7S1T8Z1_9CHLO</name>
<dbReference type="SMART" id="SM01066">
    <property type="entry name" value="CBM_25"/>
    <property type="match status" value="1"/>
</dbReference>
<reference evidence="4" key="1">
    <citation type="submission" date="2021-01" db="EMBL/GenBank/DDBJ databases">
        <authorList>
            <person name="Corre E."/>
            <person name="Pelletier E."/>
            <person name="Niang G."/>
            <person name="Scheremetjew M."/>
            <person name="Finn R."/>
            <person name="Kale V."/>
            <person name="Holt S."/>
            <person name="Cochrane G."/>
            <person name="Meng A."/>
            <person name="Brown T."/>
            <person name="Cohen L."/>
        </authorList>
    </citation>
    <scope>NUCLEOTIDE SEQUENCE</scope>
    <source>
        <strain evidence="4">PLY429</strain>
    </source>
</reference>
<organism evidence="4">
    <name type="scientific">Tetraselmis chuii</name>
    <dbReference type="NCBI Taxonomy" id="63592"/>
    <lineage>
        <taxon>Eukaryota</taxon>
        <taxon>Viridiplantae</taxon>
        <taxon>Chlorophyta</taxon>
        <taxon>core chlorophytes</taxon>
        <taxon>Chlorodendrophyceae</taxon>
        <taxon>Chlorodendrales</taxon>
        <taxon>Chlorodendraceae</taxon>
        <taxon>Tetraselmis</taxon>
    </lineage>
</organism>
<evidence type="ECO:0000256" key="1">
    <source>
        <dbReference type="SAM" id="Coils"/>
    </source>
</evidence>
<feature type="domain" description="Carbohydrate binding module family 25" evidence="3">
    <location>
        <begin position="170"/>
        <end position="249"/>
    </location>
</feature>
<dbReference type="AlphaFoldDB" id="A0A7S1T8Z1"/>
<evidence type="ECO:0000256" key="2">
    <source>
        <dbReference type="SAM" id="MobiDB-lite"/>
    </source>
</evidence>
<dbReference type="InterPro" id="IPR005085">
    <property type="entry name" value="CBM25"/>
</dbReference>
<proteinExistence type="predicted"/>
<sequence>MTALAGTLSTPSIPRRVHHVPHIASLLRGRPTVRSGLAVRCDARGADSGTLGAEHSKNSKKASSPDVMKVFAKAQENMMQLNQSRLKALDDLQVARSTIADLKEQLQEANAEIQQLKSAAAAAPVSMPAVSQSQPTSQEAAPASPPSDLQKEPSIAEPTASDPPAEPVATDYITIYYKTGWRRAFIHCSVDGKGWTQVPGMRMGDDGDCKKIILQGKAMEFVVNNGGDNWDKLDPYNESGPKNYSITSPGVYYLASGTLKKTGQ</sequence>
<feature type="coiled-coil region" evidence="1">
    <location>
        <begin position="92"/>
        <end position="123"/>
    </location>
</feature>
<feature type="region of interest" description="Disordered" evidence="2">
    <location>
        <begin position="126"/>
        <end position="166"/>
    </location>
</feature>
<gene>
    <name evidence="4" type="ORF">TCHU04912_LOCUS21966</name>
</gene>
<accession>A0A7S1T8Z1</accession>
<dbReference type="InterPro" id="IPR013783">
    <property type="entry name" value="Ig-like_fold"/>
</dbReference>
<evidence type="ECO:0000259" key="3">
    <source>
        <dbReference type="SMART" id="SM01066"/>
    </source>
</evidence>
<keyword evidence="1" id="KW-0175">Coiled coil</keyword>